<proteinExistence type="predicted"/>
<reference evidence="2 3" key="1">
    <citation type="submission" date="2017-04" db="EMBL/GenBank/DDBJ databases">
        <authorList>
            <person name="Afonso C.L."/>
            <person name="Miller P.J."/>
            <person name="Scott M.A."/>
            <person name="Spackman E."/>
            <person name="Goraichik I."/>
            <person name="Dimitrov K.M."/>
            <person name="Suarez D.L."/>
            <person name="Swayne D.E."/>
        </authorList>
    </citation>
    <scope>NUCLEOTIDE SEQUENCE [LARGE SCALE GENOMIC DNA]</scope>
    <source>
        <strain evidence="2 3">USBA 355</strain>
    </source>
</reference>
<dbReference type="AlphaFoldDB" id="A0A1Y6B4T9"/>
<evidence type="ECO:0000259" key="1">
    <source>
        <dbReference type="SMART" id="SM00966"/>
    </source>
</evidence>
<feature type="domain" description="SpoVT-AbrB" evidence="1">
    <location>
        <begin position="7"/>
        <end position="52"/>
    </location>
</feature>
<accession>A0A1Y6B4T9</accession>
<dbReference type="InterPro" id="IPR013432">
    <property type="entry name" value="Doc_partner"/>
</dbReference>
<dbReference type="InterPro" id="IPR007159">
    <property type="entry name" value="SpoVT-AbrB_dom"/>
</dbReference>
<dbReference type="RefSeq" id="WP_085120566.1">
    <property type="nucleotide sequence ID" value="NZ_FWZX01000001.1"/>
</dbReference>
<evidence type="ECO:0000313" key="3">
    <source>
        <dbReference type="Proteomes" id="UP000192917"/>
    </source>
</evidence>
<name>A0A1Y6B4T9_9PROT</name>
<dbReference type="InterPro" id="IPR037914">
    <property type="entry name" value="SpoVT-AbrB_sf"/>
</dbReference>
<dbReference type="GO" id="GO:0003677">
    <property type="term" value="F:DNA binding"/>
    <property type="evidence" value="ECO:0007669"/>
    <property type="project" value="InterPro"/>
</dbReference>
<gene>
    <name evidence="2" type="ORF">SAMN05428998_101208</name>
</gene>
<dbReference type="STRING" id="560819.SAMN05428998_101208"/>
<dbReference type="SUPFAM" id="SSF89447">
    <property type="entry name" value="AbrB/MazE/MraZ-like"/>
    <property type="match status" value="1"/>
</dbReference>
<dbReference type="Gene3D" id="2.10.260.10">
    <property type="match status" value="1"/>
</dbReference>
<dbReference type="SMART" id="SM00966">
    <property type="entry name" value="SpoVT_AbrB"/>
    <property type="match status" value="1"/>
</dbReference>
<dbReference type="EMBL" id="FWZX01000001">
    <property type="protein sequence ID" value="SME89408.1"/>
    <property type="molecule type" value="Genomic_DNA"/>
</dbReference>
<sequence length="74" mass="8272">MHTLKIRKIGNSAGVVLTGEVLDALGVQIGDQLQLVPTERGFEVRPYDPEFADALDKARAIMRKRRKALRELAK</sequence>
<organism evidence="2 3">
    <name type="scientific">Tistlia consotensis USBA 355</name>
    <dbReference type="NCBI Taxonomy" id="560819"/>
    <lineage>
        <taxon>Bacteria</taxon>
        <taxon>Pseudomonadati</taxon>
        <taxon>Pseudomonadota</taxon>
        <taxon>Alphaproteobacteria</taxon>
        <taxon>Rhodospirillales</taxon>
        <taxon>Rhodovibrionaceae</taxon>
        <taxon>Tistlia</taxon>
    </lineage>
</organism>
<keyword evidence="3" id="KW-1185">Reference proteome</keyword>
<evidence type="ECO:0000313" key="2">
    <source>
        <dbReference type="EMBL" id="SME89408.1"/>
    </source>
</evidence>
<dbReference type="NCBIfam" id="TIGR02609">
    <property type="entry name" value="doc_partner"/>
    <property type="match status" value="1"/>
</dbReference>
<protein>
    <submittedName>
        <fullName evidence="2">Putative addiction module antidote</fullName>
    </submittedName>
</protein>
<dbReference type="Proteomes" id="UP000192917">
    <property type="component" value="Unassembled WGS sequence"/>
</dbReference>